<dbReference type="Proteomes" id="UP000239757">
    <property type="component" value="Unassembled WGS sequence"/>
</dbReference>
<feature type="region of interest" description="Disordered" evidence="1">
    <location>
        <begin position="24"/>
        <end position="51"/>
    </location>
</feature>
<name>A0A2P5VYZ6_GOSBA</name>
<dbReference type="EMBL" id="KZ670043">
    <property type="protein sequence ID" value="PPR84039.1"/>
    <property type="molecule type" value="Genomic_DNA"/>
</dbReference>
<sequence>MCPYNTIPDDPSFSLLCLYTMSSSPGKKTTVPTAKRRKGAASSPGPTAKIRHPLLEFPLEPQEELFKIFGPDP</sequence>
<reference evidence="2 3" key="1">
    <citation type="submission" date="2015-01" db="EMBL/GenBank/DDBJ databases">
        <title>Genome of allotetraploid Gossypium barbadense reveals genomic plasticity and fiber elongation in cotton evolution.</title>
        <authorList>
            <person name="Chen X."/>
            <person name="Liu X."/>
            <person name="Zhao B."/>
            <person name="Zheng H."/>
            <person name="Hu Y."/>
            <person name="Lu G."/>
            <person name="Yang C."/>
            <person name="Chen J."/>
            <person name="Shan C."/>
            <person name="Zhang L."/>
            <person name="Zhou Y."/>
            <person name="Wang L."/>
            <person name="Guo W."/>
            <person name="Bai Y."/>
            <person name="Ruan J."/>
            <person name="Shangguan X."/>
            <person name="Mao Y."/>
            <person name="Jiang J."/>
            <person name="Zhu Y."/>
            <person name="Lei J."/>
            <person name="Kang H."/>
            <person name="Chen S."/>
            <person name="He X."/>
            <person name="Wang R."/>
            <person name="Wang Y."/>
            <person name="Chen J."/>
            <person name="Wang L."/>
            <person name="Yu S."/>
            <person name="Wang B."/>
            <person name="Wei J."/>
            <person name="Song S."/>
            <person name="Lu X."/>
            <person name="Gao Z."/>
            <person name="Gu W."/>
            <person name="Deng X."/>
            <person name="Ma D."/>
            <person name="Wang S."/>
            <person name="Liang W."/>
            <person name="Fang L."/>
            <person name="Cai C."/>
            <person name="Zhu X."/>
            <person name="Zhou B."/>
            <person name="Zhang Y."/>
            <person name="Chen Z."/>
            <person name="Xu S."/>
            <person name="Zhu R."/>
            <person name="Wang S."/>
            <person name="Zhang T."/>
            <person name="Zhao G."/>
        </authorList>
    </citation>
    <scope>NUCLEOTIDE SEQUENCE [LARGE SCALE GENOMIC DNA]</scope>
    <source>
        <strain evidence="3">cv. Xinhai21</strain>
        <tissue evidence="2">Leaf</tissue>
    </source>
</reference>
<accession>A0A2P5VYZ6</accession>
<evidence type="ECO:0000313" key="3">
    <source>
        <dbReference type="Proteomes" id="UP000239757"/>
    </source>
</evidence>
<proteinExistence type="predicted"/>
<organism evidence="2 3">
    <name type="scientific">Gossypium barbadense</name>
    <name type="common">Sea Island cotton</name>
    <name type="synonym">Hibiscus barbadensis</name>
    <dbReference type="NCBI Taxonomy" id="3634"/>
    <lineage>
        <taxon>Eukaryota</taxon>
        <taxon>Viridiplantae</taxon>
        <taxon>Streptophyta</taxon>
        <taxon>Embryophyta</taxon>
        <taxon>Tracheophyta</taxon>
        <taxon>Spermatophyta</taxon>
        <taxon>Magnoliopsida</taxon>
        <taxon>eudicotyledons</taxon>
        <taxon>Gunneridae</taxon>
        <taxon>Pentapetalae</taxon>
        <taxon>rosids</taxon>
        <taxon>malvids</taxon>
        <taxon>Malvales</taxon>
        <taxon>Malvaceae</taxon>
        <taxon>Malvoideae</taxon>
        <taxon>Gossypium</taxon>
    </lineage>
</organism>
<evidence type="ECO:0000256" key="1">
    <source>
        <dbReference type="SAM" id="MobiDB-lite"/>
    </source>
</evidence>
<gene>
    <name evidence="2" type="ORF">GOBAR_AA36673</name>
</gene>
<protein>
    <submittedName>
        <fullName evidence="2">Uncharacterized protein</fullName>
    </submittedName>
</protein>
<evidence type="ECO:0000313" key="2">
    <source>
        <dbReference type="EMBL" id="PPR84039.1"/>
    </source>
</evidence>
<dbReference type="AlphaFoldDB" id="A0A2P5VYZ6"/>